<organism evidence="2 3">
    <name type="scientific">Heterobasidion irregulare (strain TC 32-1)</name>
    <dbReference type="NCBI Taxonomy" id="747525"/>
    <lineage>
        <taxon>Eukaryota</taxon>
        <taxon>Fungi</taxon>
        <taxon>Dikarya</taxon>
        <taxon>Basidiomycota</taxon>
        <taxon>Agaricomycotina</taxon>
        <taxon>Agaricomycetes</taxon>
        <taxon>Russulales</taxon>
        <taxon>Bondarzewiaceae</taxon>
        <taxon>Heterobasidion</taxon>
        <taxon>Heterobasidion annosum species complex</taxon>
    </lineage>
</organism>
<evidence type="ECO:0000313" key="2">
    <source>
        <dbReference type="EMBL" id="ETW82775.1"/>
    </source>
</evidence>
<dbReference type="Proteomes" id="UP000030671">
    <property type="component" value="Unassembled WGS sequence"/>
</dbReference>
<keyword evidence="3" id="KW-1185">Reference proteome</keyword>
<feature type="region of interest" description="Disordered" evidence="1">
    <location>
        <begin position="1"/>
        <end position="99"/>
    </location>
</feature>
<dbReference type="AlphaFoldDB" id="W4KBT0"/>
<dbReference type="EMBL" id="KI925457">
    <property type="protein sequence ID" value="ETW82775.1"/>
    <property type="molecule type" value="Genomic_DNA"/>
</dbReference>
<evidence type="ECO:0000313" key="3">
    <source>
        <dbReference type="Proteomes" id="UP000030671"/>
    </source>
</evidence>
<dbReference type="GeneID" id="20676055"/>
<dbReference type="RefSeq" id="XP_009545100.1">
    <property type="nucleotide sequence ID" value="XM_009546805.1"/>
</dbReference>
<evidence type="ECO:0000256" key="1">
    <source>
        <dbReference type="SAM" id="MobiDB-lite"/>
    </source>
</evidence>
<proteinExistence type="predicted"/>
<accession>W4KBT0</accession>
<dbReference type="HOGENOM" id="CLU_1082045_0_0_1"/>
<protein>
    <submittedName>
        <fullName evidence="2">Uncharacterized protein</fullName>
    </submittedName>
</protein>
<feature type="compositionally biased region" description="Basic and acidic residues" evidence="1">
    <location>
        <begin position="31"/>
        <end position="47"/>
    </location>
</feature>
<feature type="compositionally biased region" description="Polar residues" evidence="1">
    <location>
        <begin position="55"/>
        <end position="66"/>
    </location>
</feature>
<gene>
    <name evidence="2" type="ORF">HETIRDRAFT_450529</name>
</gene>
<dbReference type="InParanoid" id="W4KBT0"/>
<dbReference type="KEGG" id="hir:HETIRDRAFT_450529"/>
<name>W4KBT0_HETIT</name>
<feature type="compositionally biased region" description="Acidic residues" evidence="1">
    <location>
        <begin position="74"/>
        <end position="93"/>
    </location>
</feature>
<reference evidence="2 3" key="1">
    <citation type="journal article" date="2012" name="New Phytol.">
        <title>Insight into trade-off between wood decay and parasitism from the genome of a fungal forest pathogen.</title>
        <authorList>
            <person name="Olson A."/>
            <person name="Aerts A."/>
            <person name="Asiegbu F."/>
            <person name="Belbahri L."/>
            <person name="Bouzid O."/>
            <person name="Broberg A."/>
            <person name="Canback B."/>
            <person name="Coutinho P.M."/>
            <person name="Cullen D."/>
            <person name="Dalman K."/>
            <person name="Deflorio G."/>
            <person name="van Diepen L.T."/>
            <person name="Dunand C."/>
            <person name="Duplessis S."/>
            <person name="Durling M."/>
            <person name="Gonthier P."/>
            <person name="Grimwood J."/>
            <person name="Fossdal C.G."/>
            <person name="Hansson D."/>
            <person name="Henrissat B."/>
            <person name="Hietala A."/>
            <person name="Himmelstrand K."/>
            <person name="Hoffmeister D."/>
            <person name="Hogberg N."/>
            <person name="James T.Y."/>
            <person name="Karlsson M."/>
            <person name="Kohler A."/>
            <person name="Kues U."/>
            <person name="Lee Y.H."/>
            <person name="Lin Y.C."/>
            <person name="Lind M."/>
            <person name="Lindquist E."/>
            <person name="Lombard V."/>
            <person name="Lucas S."/>
            <person name="Lunden K."/>
            <person name="Morin E."/>
            <person name="Murat C."/>
            <person name="Park J."/>
            <person name="Raffaello T."/>
            <person name="Rouze P."/>
            <person name="Salamov A."/>
            <person name="Schmutz J."/>
            <person name="Solheim H."/>
            <person name="Stahlberg J."/>
            <person name="Velez H."/>
            <person name="de Vries R.P."/>
            <person name="Wiebenga A."/>
            <person name="Woodward S."/>
            <person name="Yakovlev I."/>
            <person name="Garbelotto M."/>
            <person name="Martin F."/>
            <person name="Grigoriev I.V."/>
            <person name="Stenlid J."/>
        </authorList>
    </citation>
    <scope>NUCLEOTIDE SEQUENCE [LARGE SCALE GENOMIC DNA]</scope>
    <source>
        <strain evidence="2 3">TC 32-1</strain>
    </source>
</reference>
<sequence>MVIGGARRGGDESACVGRGDIFQASDEDKEEDAKGQDQNTESEKQAGEDEDNDLQECQSESGQNVGKSEGYGEEKEEVGEEKDNDDEDEEENDLPFSAEEAQFRVPDFLVILTKATPERNTQFRNALIFWELKDCQGHDTATMLAANEQMHRRAQIMHATIPQLVQQAQFLFEHSPEQKIALGMVAVGLFFHRTRMPALSRDGKLKLLPPMKAAKIPTISNIHPIFNESGTEYSVAFKIIGPFRGSGQPRWRVEVEC</sequence>